<keyword evidence="1" id="KW-1133">Transmembrane helix</keyword>
<dbReference type="EMBL" id="JACWFH010000006">
    <property type="protein sequence ID" value="MBY0095786.1"/>
    <property type="molecule type" value="Genomic_DNA"/>
</dbReference>
<gene>
    <name evidence="2" type="ORF">H0185_02990</name>
</gene>
<comment type="caution">
    <text evidence="2">The sequence shown here is derived from an EMBL/GenBank/DDBJ whole genome shotgun (WGS) entry which is preliminary data.</text>
</comment>
<evidence type="ECO:0000256" key="1">
    <source>
        <dbReference type="SAM" id="Phobius"/>
    </source>
</evidence>
<keyword evidence="1" id="KW-0472">Membrane</keyword>
<keyword evidence="1" id="KW-0812">Transmembrane</keyword>
<name>A0ABS7K0N9_9BACI</name>
<feature type="transmembrane region" description="Helical" evidence="1">
    <location>
        <begin position="56"/>
        <end position="74"/>
    </location>
</feature>
<organism evidence="2 3">
    <name type="scientific">Mesobacillus maritimus</name>
    <dbReference type="NCBI Taxonomy" id="1643336"/>
    <lineage>
        <taxon>Bacteria</taxon>
        <taxon>Bacillati</taxon>
        <taxon>Bacillota</taxon>
        <taxon>Bacilli</taxon>
        <taxon>Bacillales</taxon>
        <taxon>Bacillaceae</taxon>
        <taxon>Mesobacillus</taxon>
    </lineage>
</organism>
<feature type="transmembrane region" description="Helical" evidence="1">
    <location>
        <begin position="28"/>
        <end position="50"/>
    </location>
</feature>
<dbReference type="Proteomes" id="UP000769780">
    <property type="component" value="Unassembled WGS sequence"/>
</dbReference>
<evidence type="ECO:0000313" key="2">
    <source>
        <dbReference type="EMBL" id="MBY0095786.1"/>
    </source>
</evidence>
<sequence>MNQSTMETNVHHDEHEVRLFTYHKQSGYIGFTYAMIGVIVLESVGVSFLLYKWSPILHWLHLILCVFIGSFLIVDLKAVVKNPISFKDNELGMKIGIRQKVLIDVKNIKELRNGSIHYENDRKNKEVLDLSLLGFDAPTFEIELIEPIDSKPLIGKSHMISRIFLSVDEKDAFYNMITERQKVISK</sequence>
<dbReference type="RefSeq" id="WP_221871074.1">
    <property type="nucleotide sequence ID" value="NZ_JACWFH010000006.1"/>
</dbReference>
<accession>A0ABS7K0N9</accession>
<evidence type="ECO:0000313" key="3">
    <source>
        <dbReference type="Proteomes" id="UP000769780"/>
    </source>
</evidence>
<keyword evidence="3" id="KW-1185">Reference proteome</keyword>
<reference evidence="2 3" key="1">
    <citation type="submission" date="2020-07" db="EMBL/GenBank/DDBJ databases">
        <title>Fungal Genomes of the International Space Station.</title>
        <authorList>
            <person name="Seuylemezian A."/>
            <person name="Singh N.K."/>
            <person name="Wood J."/>
            <person name="Venkateswaran K."/>
        </authorList>
    </citation>
    <scope>NUCLEOTIDE SEQUENCE [LARGE SCALE GENOMIC DNA]</scope>
    <source>
        <strain evidence="2 3">PL-B2</strain>
    </source>
</reference>
<proteinExistence type="predicted"/>
<protein>
    <submittedName>
        <fullName evidence="2">Uncharacterized protein</fullName>
    </submittedName>
</protein>